<reference evidence="8" key="1">
    <citation type="journal article" date="2019" name="Int. J. Syst. Evol. Microbiol.">
        <title>The Global Catalogue of Microorganisms (GCM) 10K type strain sequencing project: providing services to taxonomists for standard genome sequencing and annotation.</title>
        <authorList>
            <consortium name="The Broad Institute Genomics Platform"/>
            <consortium name="The Broad Institute Genome Sequencing Center for Infectious Disease"/>
            <person name="Wu L."/>
            <person name="Ma J."/>
        </authorList>
    </citation>
    <scope>NUCLEOTIDE SEQUENCE [LARGE SCALE GENOMIC DNA]</scope>
    <source>
        <strain evidence="8">CCM 8702</strain>
    </source>
</reference>
<protein>
    <submittedName>
        <fullName evidence="7">DNA helicase</fullName>
    </submittedName>
</protein>
<evidence type="ECO:0000259" key="6">
    <source>
        <dbReference type="Pfam" id="PF13361"/>
    </source>
</evidence>
<evidence type="ECO:0000259" key="5">
    <source>
        <dbReference type="Pfam" id="PF08378"/>
    </source>
</evidence>
<evidence type="ECO:0000256" key="4">
    <source>
        <dbReference type="ARBA" id="ARBA00022840"/>
    </source>
</evidence>
<feature type="domain" description="UvrD-like helicase C-terminal" evidence="6">
    <location>
        <begin position="558"/>
        <end position="619"/>
    </location>
</feature>
<dbReference type="Pfam" id="PF13361">
    <property type="entry name" value="UvrD_C"/>
    <property type="match status" value="2"/>
</dbReference>
<evidence type="ECO:0000256" key="3">
    <source>
        <dbReference type="ARBA" id="ARBA00022806"/>
    </source>
</evidence>
<comment type="caution">
    <text evidence="7">The sequence shown here is derived from an EMBL/GenBank/DDBJ whole genome shotgun (WGS) entry which is preliminary data.</text>
</comment>
<proteinExistence type="predicted"/>
<feature type="domain" description="UvrD-like helicase C-terminal" evidence="6">
    <location>
        <begin position="429"/>
        <end position="545"/>
    </location>
</feature>
<dbReference type="InterPro" id="IPR011528">
    <property type="entry name" value="NERD"/>
</dbReference>
<evidence type="ECO:0000313" key="8">
    <source>
        <dbReference type="Proteomes" id="UP000605427"/>
    </source>
</evidence>
<dbReference type="InterPro" id="IPR027417">
    <property type="entry name" value="P-loop_NTPase"/>
</dbReference>
<dbReference type="PANTHER" id="PTHR11070">
    <property type="entry name" value="UVRD / RECB / PCRA DNA HELICASE FAMILY MEMBER"/>
    <property type="match status" value="1"/>
</dbReference>
<dbReference type="Gene3D" id="3.40.50.300">
    <property type="entry name" value="P-loop containing nucleotide triphosphate hydrolases"/>
    <property type="match status" value="2"/>
</dbReference>
<keyword evidence="1" id="KW-0547">Nucleotide-binding</keyword>
<dbReference type="GO" id="GO:0004386">
    <property type="term" value="F:helicase activity"/>
    <property type="evidence" value="ECO:0007669"/>
    <property type="project" value="UniProtKB-KW"/>
</dbReference>
<feature type="domain" description="NERD" evidence="5">
    <location>
        <begin position="16"/>
        <end position="112"/>
    </location>
</feature>
<keyword evidence="2" id="KW-0378">Hydrolase</keyword>
<dbReference type="EMBL" id="BMDD01000002">
    <property type="protein sequence ID" value="GGH76774.1"/>
    <property type="molecule type" value="Genomic_DNA"/>
</dbReference>
<evidence type="ECO:0000256" key="2">
    <source>
        <dbReference type="ARBA" id="ARBA00022801"/>
    </source>
</evidence>
<dbReference type="InterPro" id="IPR014017">
    <property type="entry name" value="DNA_helicase_UvrD-like_C"/>
</dbReference>
<evidence type="ECO:0000256" key="1">
    <source>
        <dbReference type="ARBA" id="ARBA00022741"/>
    </source>
</evidence>
<keyword evidence="3 7" id="KW-0347">Helicase</keyword>
<evidence type="ECO:0000313" key="7">
    <source>
        <dbReference type="EMBL" id="GGH76774.1"/>
    </source>
</evidence>
<keyword evidence="8" id="KW-1185">Reference proteome</keyword>
<dbReference type="Pfam" id="PF13245">
    <property type="entry name" value="AAA_19"/>
    <property type="match status" value="1"/>
</dbReference>
<dbReference type="Proteomes" id="UP000605427">
    <property type="component" value="Unassembled WGS sequence"/>
</dbReference>
<gene>
    <name evidence="7" type="ORF">GCM10007362_19530</name>
</gene>
<dbReference type="InterPro" id="IPR000212">
    <property type="entry name" value="DNA_helicase_UvrD/REP"/>
</dbReference>
<organism evidence="7 8">
    <name type="scientific">Saccharibacillus endophyticus</name>
    <dbReference type="NCBI Taxonomy" id="2060666"/>
    <lineage>
        <taxon>Bacteria</taxon>
        <taxon>Bacillati</taxon>
        <taxon>Bacillota</taxon>
        <taxon>Bacilli</taxon>
        <taxon>Bacillales</taxon>
        <taxon>Paenibacillaceae</taxon>
        <taxon>Saccharibacillus</taxon>
    </lineage>
</organism>
<dbReference type="RefSeq" id="WP_172242854.1">
    <property type="nucleotide sequence ID" value="NZ_BMDD01000002.1"/>
</dbReference>
<accession>A0ABQ1ZSF5</accession>
<dbReference type="SUPFAM" id="SSF52540">
    <property type="entry name" value="P-loop containing nucleoside triphosphate hydrolases"/>
    <property type="match status" value="1"/>
</dbReference>
<dbReference type="PANTHER" id="PTHR11070:SF45">
    <property type="entry name" value="DNA 3'-5' HELICASE"/>
    <property type="match status" value="1"/>
</dbReference>
<keyword evidence="4" id="KW-0067">ATP-binding</keyword>
<sequence>MAYMIPETLPRGAKVTAGERLLFGTLKEHLPDDYIVYYEPGIFGRQPDFVVIGPDLGMLVLEVKDYTESTLYELFPKEWRIYTEQGELQTVVNPLHQARTDAFNIVDKLKKDKSLIQVGGSYYGKLKFRFGFGVVFTQMRETHIVKHQLHRVIEPQFMLTRDDIDADREDFDGTTLLERMLDMFTVPFHQNQMLSEDDIKAIRYHLFPEVRISAEYMPPVHHDDQLLLSLHNLQAMDLHQESLARQLGDKNRLIRGVAGSGKTLILSARARLLSKEHPEWKILVLCYGIPLSRVLKSMIHNMMEEPEDLFDFAEMSAEESGNSAAKKHNIETATFHEWLKNTLRIPDAGIEPLLEKVKLGEAILPTYDAILIEEGQDFEPSWLELLSKVLNPETQSLLLVEDKAQNIFRRKSSLSSSTGLDFRGRSKILSINYRNTSQIVNFAWDFYRTHSALKDRVKEGSSVDGVEIIPPQSTKRKGPEPIIKQCANFGEEAAWVARAIRKLHEEKKVPYSEIAILYRVRNRYSYSYVDRLRKELDRLEIPHDWIAEDANSKRVYDRTADTVKLSTIDSSKGLDFRAVFIVNVENMPFKLEENVKREVSLFYIGMTRAMEWLFLSYCKAEGFAVSMKNLRSIKVSISKFEISRT</sequence>
<name>A0ABQ1ZSF5_9BACL</name>
<dbReference type="Pfam" id="PF08378">
    <property type="entry name" value="NERD"/>
    <property type="match status" value="1"/>
</dbReference>